<comment type="caution">
    <text evidence="1">The sequence shown here is derived from an EMBL/GenBank/DDBJ whole genome shotgun (WGS) entry which is preliminary data.</text>
</comment>
<sequence length="287" mass="32045">MSTSDTSSPAVMRLGVFSLLMNMNACMEVETNVAEITKDALARKTKVTSFQPPFTDTSAWSELIRGVAFDYEKDTLLLDGLPLLITDIKCIHPERTVLRVKIGSSGKLNLPSTVIVKQQKSGWEDEFAQEIAVYKKLESFQGRLVPYFLGQGLFNDIPAIILSEVDGITLHDFARKENAINAFQLLSAAYGCLYWDQRLDNFMLLTGNNCEDGDVNVMVVDLEQVEFPNESSICGLEVNDAAAPSLMGSFRDIQSRSRECRAHLANRMLLGEPATSRKRVSLYWDDQ</sequence>
<reference evidence="1" key="1">
    <citation type="submission" date="2022-11" db="EMBL/GenBank/DDBJ databases">
        <authorList>
            <person name="Petersen C."/>
        </authorList>
    </citation>
    <scope>NUCLEOTIDE SEQUENCE</scope>
    <source>
        <strain evidence="1">IBT 30069</strain>
    </source>
</reference>
<evidence type="ECO:0000313" key="2">
    <source>
        <dbReference type="Proteomes" id="UP001149165"/>
    </source>
</evidence>
<dbReference type="InterPro" id="IPR011009">
    <property type="entry name" value="Kinase-like_dom_sf"/>
</dbReference>
<proteinExistence type="predicted"/>
<keyword evidence="2" id="KW-1185">Reference proteome</keyword>
<organism evidence="1 2">
    <name type="scientific">Penicillium angulare</name>
    <dbReference type="NCBI Taxonomy" id="116970"/>
    <lineage>
        <taxon>Eukaryota</taxon>
        <taxon>Fungi</taxon>
        <taxon>Dikarya</taxon>
        <taxon>Ascomycota</taxon>
        <taxon>Pezizomycotina</taxon>
        <taxon>Eurotiomycetes</taxon>
        <taxon>Eurotiomycetidae</taxon>
        <taxon>Eurotiales</taxon>
        <taxon>Aspergillaceae</taxon>
        <taxon>Penicillium</taxon>
    </lineage>
</organism>
<name>A0A9W9JZT7_9EURO</name>
<dbReference type="OrthoDB" id="2942798at2759"/>
<dbReference type="EMBL" id="JAPQKH010000007">
    <property type="protein sequence ID" value="KAJ5087570.1"/>
    <property type="molecule type" value="Genomic_DNA"/>
</dbReference>
<evidence type="ECO:0000313" key="1">
    <source>
        <dbReference type="EMBL" id="KAJ5087570.1"/>
    </source>
</evidence>
<dbReference type="SUPFAM" id="SSF56112">
    <property type="entry name" value="Protein kinase-like (PK-like)"/>
    <property type="match status" value="1"/>
</dbReference>
<dbReference type="Proteomes" id="UP001149165">
    <property type="component" value="Unassembled WGS sequence"/>
</dbReference>
<dbReference type="AlphaFoldDB" id="A0A9W9JZT7"/>
<protein>
    <recommendedName>
        <fullName evidence="3">Protein kinase-like domain</fullName>
    </recommendedName>
</protein>
<accession>A0A9W9JZT7</accession>
<gene>
    <name evidence="1" type="ORF">N7456_011186</name>
</gene>
<evidence type="ECO:0008006" key="3">
    <source>
        <dbReference type="Google" id="ProtNLM"/>
    </source>
</evidence>
<reference evidence="1" key="2">
    <citation type="journal article" date="2023" name="IMA Fungus">
        <title>Comparative genomic study of the Penicillium genus elucidates a diverse pangenome and 15 lateral gene transfer events.</title>
        <authorList>
            <person name="Petersen C."/>
            <person name="Sorensen T."/>
            <person name="Nielsen M.R."/>
            <person name="Sondergaard T.E."/>
            <person name="Sorensen J.L."/>
            <person name="Fitzpatrick D.A."/>
            <person name="Frisvad J.C."/>
            <person name="Nielsen K.L."/>
        </authorList>
    </citation>
    <scope>NUCLEOTIDE SEQUENCE</scope>
    <source>
        <strain evidence="1">IBT 30069</strain>
    </source>
</reference>